<feature type="transmembrane region" description="Helical" evidence="1">
    <location>
        <begin position="26"/>
        <end position="44"/>
    </location>
</feature>
<evidence type="ECO:0000256" key="1">
    <source>
        <dbReference type="SAM" id="Phobius"/>
    </source>
</evidence>
<sequence>MGPLKRLLLYVTNNEPVSRHEQGFDIAFFIVNTIAVVAGGVYLASIDEWQWIPFLVIEYTWAMDTMRHNRP</sequence>
<reference evidence="2 3" key="1">
    <citation type="journal article" date="2016" name="Nat. Commun.">
        <title>Thousands of microbial genomes shed light on interconnected biogeochemical processes in an aquifer system.</title>
        <authorList>
            <person name="Anantharaman K."/>
            <person name="Brown C.T."/>
            <person name="Hug L.A."/>
            <person name="Sharon I."/>
            <person name="Castelle C.J."/>
            <person name="Probst A.J."/>
            <person name="Thomas B.C."/>
            <person name="Singh A."/>
            <person name="Wilkins M.J."/>
            <person name="Karaoz U."/>
            <person name="Brodie E.L."/>
            <person name="Williams K.H."/>
            <person name="Hubbard S.S."/>
            <person name="Banfield J.F."/>
        </authorList>
    </citation>
    <scope>NUCLEOTIDE SEQUENCE [LARGE SCALE GENOMIC DNA]</scope>
</reference>
<comment type="caution">
    <text evidence="2">The sequence shown here is derived from an EMBL/GenBank/DDBJ whole genome shotgun (WGS) entry which is preliminary data.</text>
</comment>
<dbReference type="Proteomes" id="UP000177958">
    <property type="component" value="Unassembled WGS sequence"/>
</dbReference>
<organism evidence="2 3">
    <name type="scientific">Candidatus Kaiserbacteria bacterium RIFCSPHIGHO2_01_FULL_55_17</name>
    <dbReference type="NCBI Taxonomy" id="1798484"/>
    <lineage>
        <taxon>Bacteria</taxon>
        <taxon>Candidatus Kaiseribacteriota</taxon>
    </lineage>
</organism>
<keyword evidence="1" id="KW-1133">Transmembrane helix</keyword>
<accession>A0A1F6DA78</accession>
<gene>
    <name evidence="2" type="ORF">A2853_00210</name>
</gene>
<protein>
    <submittedName>
        <fullName evidence="2">Uncharacterized protein</fullName>
    </submittedName>
</protein>
<keyword evidence="1" id="KW-0472">Membrane</keyword>
<dbReference type="EMBL" id="MFKX01000004">
    <property type="protein sequence ID" value="OGG58329.1"/>
    <property type="molecule type" value="Genomic_DNA"/>
</dbReference>
<name>A0A1F6DA78_9BACT</name>
<proteinExistence type="predicted"/>
<evidence type="ECO:0000313" key="3">
    <source>
        <dbReference type="Proteomes" id="UP000177958"/>
    </source>
</evidence>
<dbReference type="AlphaFoldDB" id="A0A1F6DA78"/>
<evidence type="ECO:0000313" key="2">
    <source>
        <dbReference type="EMBL" id="OGG58329.1"/>
    </source>
</evidence>
<keyword evidence="1" id="KW-0812">Transmembrane</keyword>